<evidence type="ECO:0000256" key="1">
    <source>
        <dbReference type="SAM" id="SignalP"/>
    </source>
</evidence>
<reference evidence="2" key="1">
    <citation type="submission" date="2022-03" db="EMBL/GenBank/DDBJ databases">
        <title>Genomic Encyclopedia of Type Strains, Phase III (KMG-III): the genomes of soil and plant-associated and newly described type strains.</title>
        <authorList>
            <person name="Whitman W."/>
        </authorList>
    </citation>
    <scope>NUCLEOTIDE SEQUENCE</scope>
    <source>
        <strain evidence="2">ANL 6-2</strain>
    </source>
</reference>
<name>A0AAE3G0C0_9GAMM</name>
<keyword evidence="3" id="KW-1185">Reference proteome</keyword>
<dbReference type="EMBL" id="JALJXV010000001">
    <property type="protein sequence ID" value="MCP1673345.1"/>
    <property type="molecule type" value="Genomic_DNA"/>
</dbReference>
<evidence type="ECO:0000313" key="3">
    <source>
        <dbReference type="Proteomes" id="UP001205843"/>
    </source>
</evidence>
<dbReference type="AlphaFoldDB" id="A0AAE3G0C0"/>
<keyword evidence="1" id="KW-0732">Signal</keyword>
<organism evidence="2 3">
    <name type="scientific">Natronocella acetinitrilica</name>
    <dbReference type="NCBI Taxonomy" id="414046"/>
    <lineage>
        <taxon>Bacteria</taxon>
        <taxon>Pseudomonadati</taxon>
        <taxon>Pseudomonadota</taxon>
        <taxon>Gammaproteobacteria</taxon>
        <taxon>Chromatiales</taxon>
        <taxon>Ectothiorhodospiraceae</taxon>
        <taxon>Natronocella</taxon>
    </lineage>
</organism>
<gene>
    <name evidence="2" type="ORF">J2T57_000437</name>
</gene>
<accession>A0AAE3G0C0</accession>
<proteinExistence type="predicted"/>
<sequence length="109" mass="11785">MILRLTCRISACTCLLAMSMVHAASMEGEALDLSYDHQAAEISDRWQLPARQEAAPVRAGQPLPAFRIGMLVPSVCDDRGRQTAFGMLQTGGEACESGAVSFSLTIRNR</sequence>
<evidence type="ECO:0000313" key="2">
    <source>
        <dbReference type="EMBL" id="MCP1673345.1"/>
    </source>
</evidence>
<dbReference type="RefSeq" id="WP_253473549.1">
    <property type="nucleotide sequence ID" value="NZ_JALJXV010000001.1"/>
</dbReference>
<protein>
    <submittedName>
        <fullName evidence="2">Uncharacterized protein</fullName>
    </submittedName>
</protein>
<feature type="chain" id="PRO_5041969554" evidence="1">
    <location>
        <begin position="24"/>
        <end position="109"/>
    </location>
</feature>
<dbReference type="Proteomes" id="UP001205843">
    <property type="component" value="Unassembled WGS sequence"/>
</dbReference>
<comment type="caution">
    <text evidence="2">The sequence shown here is derived from an EMBL/GenBank/DDBJ whole genome shotgun (WGS) entry which is preliminary data.</text>
</comment>
<feature type="signal peptide" evidence="1">
    <location>
        <begin position="1"/>
        <end position="23"/>
    </location>
</feature>